<dbReference type="Gene3D" id="3.90.550.10">
    <property type="entry name" value="Spore Coat Polysaccharide Biosynthesis Protein SpsA, Chain A"/>
    <property type="match status" value="1"/>
</dbReference>
<comment type="caution">
    <text evidence="2">The sequence shown here is derived from an EMBL/GenBank/DDBJ whole genome shotgun (WGS) entry which is preliminary data.</text>
</comment>
<feature type="domain" description="Glycosyltransferase 2-like" evidence="1">
    <location>
        <begin position="14"/>
        <end position="142"/>
    </location>
</feature>
<dbReference type="Pfam" id="PF00535">
    <property type="entry name" value="Glycos_transf_2"/>
    <property type="match status" value="1"/>
</dbReference>
<dbReference type="SUPFAM" id="SSF53448">
    <property type="entry name" value="Nucleotide-diphospho-sugar transferases"/>
    <property type="match status" value="1"/>
</dbReference>
<dbReference type="CDD" id="cd04186">
    <property type="entry name" value="GT_2_like_c"/>
    <property type="match status" value="1"/>
</dbReference>
<sequence length="305" mass="34640">MTSLNLRKSDIKLSIIILSFNTLALTLQTVNSIYESCDFNTLSFEVIVLDNASSDGSVQRLEEFKNKYENFRLIRSSVNLGFSKGNNLAVRQASGNYILFLNSDIIVKKGAIEKLHAFAVENNNDVKFCGGKLFNKDNTPQSSTGPFYSLPVVFGALFLKGDYWGLTRSSPNVNCQKDWVSGACLMTEKSTFQKIGGFDEKIFMYMEEIDLLYRAKKQGYNTYFCQEAEFIHLGSGSSQGKKYPILQVFRGFLYFYRKHHGRFSILILKGMLQLKSVISIWIGKITNNTYLISTYEEAKNITRMA</sequence>
<accession>A0A2M6IU89</accession>
<evidence type="ECO:0000259" key="1">
    <source>
        <dbReference type="Pfam" id="PF00535"/>
    </source>
</evidence>
<protein>
    <recommendedName>
        <fullName evidence="1">Glycosyltransferase 2-like domain-containing protein</fullName>
    </recommendedName>
</protein>
<evidence type="ECO:0000313" key="2">
    <source>
        <dbReference type="EMBL" id="PIQ73474.1"/>
    </source>
</evidence>
<dbReference type="InterPro" id="IPR029044">
    <property type="entry name" value="Nucleotide-diphossugar_trans"/>
</dbReference>
<dbReference type="InterPro" id="IPR001173">
    <property type="entry name" value="Glyco_trans_2-like"/>
</dbReference>
<dbReference type="PANTHER" id="PTHR43179:SF7">
    <property type="entry name" value="RHAMNOSYLTRANSFERASE WBBL"/>
    <property type="match status" value="1"/>
</dbReference>
<dbReference type="EMBL" id="PCVM01000056">
    <property type="protein sequence ID" value="PIQ73474.1"/>
    <property type="molecule type" value="Genomic_DNA"/>
</dbReference>
<proteinExistence type="predicted"/>
<gene>
    <name evidence="2" type="ORF">COV58_02325</name>
</gene>
<reference evidence="2 3" key="1">
    <citation type="submission" date="2017-09" db="EMBL/GenBank/DDBJ databases">
        <title>Depth-based differentiation of microbial function through sediment-hosted aquifers and enrichment of novel symbionts in the deep terrestrial subsurface.</title>
        <authorList>
            <person name="Probst A.J."/>
            <person name="Ladd B."/>
            <person name="Jarett J.K."/>
            <person name="Geller-Mcgrath D.E."/>
            <person name="Sieber C.M."/>
            <person name="Emerson J.B."/>
            <person name="Anantharaman K."/>
            <person name="Thomas B.C."/>
            <person name="Malmstrom R."/>
            <person name="Stieglmeier M."/>
            <person name="Klingl A."/>
            <person name="Woyke T."/>
            <person name="Ryan C.M."/>
            <person name="Banfield J.F."/>
        </authorList>
    </citation>
    <scope>NUCLEOTIDE SEQUENCE [LARGE SCALE GENOMIC DNA]</scope>
    <source>
        <strain evidence="2">CG11_big_fil_rev_8_21_14_0_20_36_8</strain>
    </source>
</reference>
<dbReference type="Proteomes" id="UP000231056">
    <property type="component" value="Unassembled WGS sequence"/>
</dbReference>
<evidence type="ECO:0000313" key="3">
    <source>
        <dbReference type="Proteomes" id="UP000231056"/>
    </source>
</evidence>
<dbReference type="PANTHER" id="PTHR43179">
    <property type="entry name" value="RHAMNOSYLTRANSFERASE WBBL"/>
    <property type="match status" value="1"/>
</dbReference>
<dbReference type="AlphaFoldDB" id="A0A2M6IU89"/>
<name>A0A2M6IU89_9BACT</name>
<organism evidence="2 3">
    <name type="scientific">Candidatus Roizmanbacteria bacterium CG11_big_fil_rev_8_21_14_0_20_36_8</name>
    <dbReference type="NCBI Taxonomy" id="1974856"/>
    <lineage>
        <taxon>Bacteria</taxon>
        <taxon>Candidatus Roizmaniibacteriota</taxon>
    </lineage>
</organism>